<feature type="domain" description="Phosphatidylglycerol lysyltransferase C-terminal" evidence="7">
    <location>
        <begin position="555"/>
        <end position="841"/>
    </location>
</feature>
<organism evidence="8 9">
    <name type="scientific">Stakelama pacifica</name>
    <dbReference type="NCBI Taxonomy" id="517720"/>
    <lineage>
        <taxon>Bacteria</taxon>
        <taxon>Pseudomonadati</taxon>
        <taxon>Pseudomonadota</taxon>
        <taxon>Alphaproteobacteria</taxon>
        <taxon>Sphingomonadales</taxon>
        <taxon>Sphingomonadaceae</taxon>
        <taxon>Stakelama</taxon>
    </lineage>
</organism>
<keyword evidence="5 6" id="KW-0472">Membrane</keyword>
<feature type="transmembrane region" description="Helical" evidence="6">
    <location>
        <begin position="344"/>
        <end position="369"/>
    </location>
</feature>
<evidence type="ECO:0000313" key="8">
    <source>
        <dbReference type="EMBL" id="TDN82337.1"/>
    </source>
</evidence>
<feature type="transmembrane region" description="Helical" evidence="6">
    <location>
        <begin position="142"/>
        <end position="167"/>
    </location>
</feature>
<dbReference type="PANTHER" id="PTHR34697">
    <property type="entry name" value="PHOSPHATIDYLGLYCEROL LYSYLTRANSFERASE"/>
    <property type="match status" value="1"/>
</dbReference>
<feature type="transmembrane region" description="Helical" evidence="6">
    <location>
        <begin position="29"/>
        <end position="49"/>
    </location>
</feature>
<feature type="transmembrane region" description="Helical" evidence="6">
    <location>
        <begin position="300"/>
        <end position="323"/>
    </location>
</feature>
<feature type="transmembrane region" description="Helical" evidence="6">
    <location>
        <begin position="438"/>
        <end position="455"/>
    </location>
</feature>
<feature type="transmembrane region" description="Helical" evidence="6">
    <location>
        <begin position="179"/>
        <end position="202"/>
    </location>
</feature>
<proteinExistence type="predicted"/>
<dbReference type="EMBL" id="SNWD01000006">
    <property type="protein sequence ID" value="TDN82337.1"/>
    <property type="molecule type" value="Genomic_DNA"/>
</dbReference>
<evidence type="ECO:0000256" key="5">
    <source>
        <dbReference type="ARBA" id="ARBA00023136"/>
    </source>
</evidence>
<keyword evidence="9" id="KW-1185">Reference proteome</keyword>
<feature type="transmembrane region" description="Helical" evidence="6">
    <location>
        <begin position="415"/>
        <end position="432"/>
    </location>
</feature>
<dbReference type="GO" id="GO:0005886">
    <property type="term" value="C:plasma membrane"/>
    <property type="evidence" value="ECO:0007669"/>
    <property type="project" value="UniProtKB-SubCell"/>
</dbReference>
<comment type="subcellular location">
    <subcellularLocation>
        <location evidence="1">Cell membrane</location>
        <topology evidence="1">Multi-pass membrane protein</topology>
    </subcellularLocation>
</comment>
<evidence type="ECO:0000256" key="2">
    <source>
        <dbReference type="ARBA" id="ARBA00022475"/>
    </source>
</evidence>
<feature type="transmembrane region" description="Helical" evidence="6">
    <location>
        <begin position="467"/>
        <end position="490"/>
    </location>
</feature>
<evidence type="ECO:0000256" key="3">
    <source>
        <dbReference type="ARBA" id="ARBA00022692"/>
    </source>
</evidence>
<keyword evidence="3 6" id="KW-0812">Transmembrane</keyword>
<dbReference type="PANTHER" id="PTHR34697:SF2">
    <property type="entry name" value="PHOSPHATIDYLGLYCEROL LYSYLTRANSFERASE"/>
    <property type="match status" value="1"/>
</dbReference>
<dbReference type="RefSeq" id="WP_229668209.1">
    <property type="nucleotide sequence ID" value="NZ_BMLU01000006.1"/>
</dbReference>
<accession>A0A4R6FLR3</accession>
<evidence type="ECO:0000256" key="1">
    <source>
        <dbReference type="ARBA" id="ARBA00004651"/>
    </source>
</evidence>
<feature type="transmembrane region" description="Helical" evidence="6">
    <location>
        <begin position="510"/>
        <end position="528"/>
    </location>
</feature>
<dbReference type="GO" id="GO:0055091">
    <property type="term" value="P:phospholipid homeostasis"/>
    <property type="evidence" value="ECO:0007669"/>
    <property type="project" value="TreeGrafter"/>
</dbReference>
<feature type="transmembrane region" description="Helical" evidence="6">
    <location>
        <begin position="103"/>
        <end position="122"/>
    </location>
</feature>
<evidence type="ECO:0000313" key="9">
    <source>
        <dbReference type="Proteomes" id="UP000295493"/>
    </source>
</evidence>
<feature type="transmembrane region" description="Helical" evidence="6">
    <location>
        <begin position="222"/>
        <end position="246"/>
    </location>
</feature>
<evidence type="ECO:0000256" key="4">
    <source>
        <dbReference type="ARBA" id="ARBA00022989"/>
    </source>
</evidence>
<comment type="caution">
    <text evidence="8">The sequence shown here is derived from an EMBL/GenBank/DDBJ whole genome shotgun (WGS) entry which is preliminary data.</text>
</comment>
<dbReference type="InterPro" id="IPR024320">
    <property type="entry name" value="LPG_synthase_C"/>
</dbReference>
<keyword evidence="8" id="KW-0808">Transferase</keyword>
<dbReference type="SUPFAM" id="SSF55729">
    <property type="entry name" value="Acyl-CoA N-acyltransferases (Nat)"/>
    <property type="match status" value="1"/>
</dbReference>
<keyword evidence="4 6" id="KW-1133">Transmembrane helix</keyword>
<dbReference type="NCBIfam" id="NF033480">
    <property type="entry name" value="bifunc_MprF"/>
    <property type="match status" value="1"/>
</dbReference>
<feature type="transmembrane region" description="Helical" evidence="6">
    <location>
        <begin position="389"/>
        <end position="408"/>
    </location>
</feature>
<dbReference type="Pfam" id="PF09924">
    <property type="entry name" value="LPG_synthase_C"/>
    <property type="match status" value="1"/>
</dbReference>
<dbReference type="InterPro" id="IPR016181">
    <property type="entry name" value="Acyl_CoA_acyltransferase"/>
</dbReference>
<sequence length="861" mass="93222">MHRTADRAMKRRFDQTAILAWVERHRRKLTVAAILLIAALGFAALHNVLAEVHLKQVRGALHEIPVSRMVLALGLTAVSYFALTFYDLFALRAIGSPIRWRTAALASFTSYTISHNLGLSLLTGGSARYRVYAAAGLDLGEVAQVSLIASATFWGGIFVVAALALLLDAAPIPLGPVTLSPLIQHLAGGLVIALLLTVFAMRMRGVSRIGWGRFSLPIPRPALMSAQIGIASIDLLAASAALFVLVPGATPQTFGAFFLAYALALLAALITHVPGGIGIFETVILATVPQGRSEVFAALLLYRIIYYLLPLLIAAVIVAVGEARRLRRHIVRGVSVADKVGQALAPSLLALLVFGGGLVLLVSGALPAVHSRLSMLRHILPLPFIDGSHFLASLVGTALLLVAPAINARIRNGFYVARLLLIGGMVFSLLKGVDYEEAIVLGIIAALLQYCRPAFYRRAGVLDAPLLRAWLLAAGLAVVLSIWSGMFAYKHVAYSDDLWWAFAWKGNAPRFLRASLGATVLLVGVAWWRLIWAPVRPIGATELPGDVAEAAFAAADRTDAALAYTGDKQFLISASGDAFLMYQLRGRTWVVMGDPVGPMAAWPELVWRIRGDCDRAHGRLCFYQASEDLLPLLIEIGLQIMKYGEEAHVDLASFSLQGPAAKQFRAALRRGESLGIEFSVIPAADLPAIGPELQAVSDAWLQSKAGAEKHFSIGHFSPEYLAHFDMAVLRMNGRIIAFANLWATANRSELSVDLMRHFPDTPNGTMDLLFVKLIQWGIEQGYQRFNLGMAPLSGLTGRKLAPLWSRIGHAIYGHAEALYGFSGLRHYKEKFRPNWVPRYIATPPGLGSPRALVDLMALIGD</sequence>
<keyword evidence="2" id="KW-1003">Cell membrane</keyword>
<protein>
    <submittedName>
        <fullName evidence="8">Phosphatidylglycerol lysyltransferase</fullName>
    </submittedName>
</protein>
<feature type="transmembrane region" description="Helical" evidence="6">
    <location>
        <begin position="258"/>
        <end position="280"/>
    </location>
</feature>
<dbReference type="InterPro" id="IPR051211">
    <property type="entry name" value="PG_lysyltransferase"/>
</dbReference>
<feature type="transmembrane region" description="Helical" evidence="6">
    <location>
        <begin position="69"/>
        <end position="91"/>
    </location>
</feature>
<reference evidence="8 9" key="1">
    <citation type="submission" date="2019-03" db="EMBL/GenBank/DDBJ databases">
        <title>Genomic Encyclopedia of Type Strains, Phase IV (KMG-IV): sequencing the most valuable type-strain genomes for metagenomic binning, comparative biology and taxonomic classification.</title>
        <authorList>
            <person name="Goeker M."/>
        </authorList>
    </citation>
    <scope>NUCLEOTIDE SEQUENCE [LARGE SCALE GENOMIC DNA]</scope>
    <source>
        <strain evidence="8 9">DSM 25059</strain>
    </source>
</reference>
<name>A0A4R6FLR3_9SPHN</name>
<dbReference type="AlphaFoldDB" id="A0A4R6FLR3"/>
<evidence type="ECO:0000259" key="7">
    <source>
        <dbReference type="Pfam" id="PF09924"/>
    </source>
</evidence>
<dbReference type="Proteomes" id="UP000295493">
    <property type="component" value="Unassembled WGS sequence"/>
</dbReference>
<evidence type="ECO:0000256" key="6">
    <source>
        <dbReference type="SAM" id="Phobius"/>
    </source>
</evidence>
<gene>
    <name evidence="8" type="ORF">EV664_106146</name>
</gene>
<dbReference type="GO" id="GO:0016755">
    <property type="term" value="F:aminoacyltransferase activity"/>
    <property type="evidence" value="ECO:0007669"/>
    <property type="project" value="TreeGrafter"/>
</dbReference>